<gene>
    <name evidence="4" type="ORF">NE857_21395</name>
</gene>
<keyword evidence="3" id="KW-0812">Transmembrane</keyword>
<dbReference type="RefSeq" id="WP_254417362.1">
    <property type="nucleotide sequence ID" value="NZ_BAAAJB010000011.1"/>
</dbReference>
<accession>A0ABY5D1K8</accession>
<evidence type="ECO:0000313" key="5">
    <source>
        <dbReference type="Proteomes" id="UP001055940"/>
    </source>
</evidence>
<evidence type="ECO:0000313" key="4">
    <source>
        <dbReference type="EMBL" id="USY17872.1"/>
    </source>
</evidence>
<reference evidence="4" key="1">
    <citation type="submission" date="2022-06" db="EMBL/GenBank/DDBJ databases">
        <authorList>
            <person name="Ping M."/>
        </authorList>
    </citation>
    <scope>NUCLEOTIDE SEQUENCE</scope>
    <source>
        <strain evidence="4">JCM11759T</strain>
    </source>
</reference>
<feature type="coiled-coil region" evidence="1">
    <location>
        <begin position="556"/>
        <end position="633"/>
    </location>
</feature>
<evidence type="ECO:0000256" key="2">
    <source>
        <dbReference type="SAM" id="MobiDB-lite"/>
    </source>
</evidence>
<sequence>MAIPGMTAARRKKERKKKPDELLSSVVHETATAGVVDLLKKNEKFAFPSGTAWVMLGLSSEAVGGLSRRQSRDEAKGSIIKLIENDAIETVATAEMLAEEVFGIIPTASTLQRMDEYSLLTEAEYSWAVVWESGEGDLHVEFVGDATFPQTQQVAAGTLSLEQAVGGQAWADHSGLSGANPTDAAASDPTQPADGDEIFAPLDEDDSPTDDDDDEPVFDDLDTDEEPDLQVPEPEPIGEPAPVSEASVATEGPGGEGFGIEEIDEDDTAVDEPMSAEATEGVYADDQETVRDGLARRFLPEDLDLGIRLDEFNHTFSIGAPAVQLEVPEGASEWLGDQVAQLNRQANADLAGLRYQHEDELRALYVNLMSTHIEQVIRVVATDREDSRYKQLMDSIEAKHAERVSEKDEKVRKAKARIVTDYEEHVKVLAEKAAKDAEAHYRERNKARVERHQADAVVEIDREMSNAYTHDLQEILRIRRNDASLKLQVGQTQIFKVLAERQSENLAAEQDRLDRWKDEIGRIIADHRGDDIARTEALAEQLARSDELAAARSEHAVALEAQRAEHADRIRRAEEELDLAHQAAITKIKERDAEWGKDLSVERAKTETLTKQVQALREENAAIENRATEFAERRLQAVMADRDAADKNLERFAVLQRHASWLILSIIVGGVILGLGTGFIVGTLVTN</sequence>
<keyword evidence="5" id="KW-1185">Reference proteome</keyword>
<organism evidence="4 5">
    <name type="scientific">Nocardiopsis exhalans</name>
    <dbReference type="NCBI Taxonomy" id="163604"/>
    <lineage>
        <taxon>Bacteria</taxon>
        <taxon>Bacillati</taxon>
        <taxon>Actinomycetota</taxon>
        <taxon>Actinomycetes</taxon>
        <taxon>Streptosporangiales</taxon>
        <taxon>Nocardiopsidaceae</taxon>
        <taxon>Nocardiopsis</taxon>
    </lineage>
</organism>
<feature type="transmembrane region" description="Helical" evidence="3">
    <location>
        <begin position="661"/>
        <end position="685"/>
    </location>
</feature>
<keyword evidence="3" id="KW-1133">Transmembrane helix</keyword>
<evidence type="ECO:0000256" key="3">
    <source>
        <dbReference type="SAM" id="Phobius"/>
    </source>
</evidence>
<dbReference type="Proteomes" id="UP001055940">
    <property type="component" value="Chromosome"/>
</dbReference>
<proteinExistence type="predicted"/>
<keyword evidence="3" id="KW-0472">Membrane</keyword>
<feature type="region of interest" description="Disordered" evidence="2">
    <location>
        <begin position="1"/>
        <end position="23"/>
    </location>
</feature>
<dbReference type="EMBL" id="CP099837">
    <property type="protein sequence ID" value="USY17872.1"/>
    <property type="molecule type" value="Genomic_DNA"/>
</dbReference>
<evidence type="ECO:0000256" key="1">
    <source>
        <dbReference type="SAM" id="Coils"/>
    </source>
</evidence>
<keyword evidence="1" id="KW-0175">Coiled coil</keyword>
<feature type="region of interest" description="Disordered" evidence="2">
    <location>
        <begin position="172"/>
        <end position="261"/>
    </location>
</feature>
<protein>
    <submittedName>
        <fullName evidence="4">Uncharacterized protein</fullName>
    </submittedName>
</protein>
<feature type="compositionally biased region" description="Acidic residues" evidence="2">
    <location>
        <begin position="194"/>
        <end position="228"/>
    </location>
</feature>
<name>A0ABY5D1K8_9ACTN</name>